<dbReference type="Proteomes" id="UP000299102">
    <property type="component" value="Unassembled WGS sequence"/>
</dbReference>
<comment type="caution">
    <text evidence="2">The sequence shown here is derived from an EMBL/GenBank/DDBJ whole genome shotgun (WGS) entry which is preliminary data.</text>
</comment>
<feature type="region of interest" description="Disordered" evidence="1">
    <location>
        <begin position="127"/>
        <end position="146"/>
    </location>
</feature>
<dbReference type="OrthoDB" id="19830at2759"/>
<reference evidence="2 3" key="1">
    <citation type="journal article" date="2019" name="Commun. Biol.">
        <title>The bagworm genome reveals a unique fibroin gene that provides high tensile strength.</title>
        <authorList>
            <person name="Kono N."/>
            <person name="Nakamura H."/>
            <person name="Ohtoshi R."/>
            <person name="Tomita M."/>
            <person name="Numata K."/>
            <person name="Arakawa K."/>
        </authorList>
    </citation>
    <scope>NUCLEOTIDE SEQUENCE [LARGE SCALE GENOMIC DNA]</scope>
</reference>
<accession>A0A4C1S8N8</accession>
<sequence length="146" mass="17461">MDVADICKRILLGENQIDIANKIDEMKSQTKFEDLVDTFLNKTSINEFSILAEQQKSLFPIWEKQRAELRVKVEKEIDEKERKERIEVMEKEIATKKELLWFFDNEEKLDLEIYKKQELCPKRVFGKNKPSTDDEHYVPPEIRRAN</sequence>
<gene>
    <name evidence="2" type="ORF">EVAR_72194_1</name>
</gene>
<feature type="compositionally biased region" description="Basic and acidic residues" evidence="1">
    <location>
        <begin position="130"/>
        <end position="146"/>
    </location>
</feature>
<dbReference type="AlphaFoldDB" id="A0A4C1S8N8"/>
<proteinExistence type="predicted"/>
<name>A0A4C1S8N8_EUMVA</name>
<dbReference type="EMBL" id="BGZK01006365">
    <property type="protein sequence ID" value="GBO98315.1"/>
    <property type="molecule type" value="Genomic_DNA"/>
</dbReference>
<evidence type="ECO:0000313" key="2">
    <source>
        <dbReference type="EMBL" id="GBO98315.1"/>
    </source>
</evidence>
<evidence type="ECO:0000256" key="1">
    <source>
        <dbReference type="SAM" id="MobiDB-lite"/>
    </source>
</evidence>
<dbReference type="STRING" id="151549.A0A4C1S8N8"/>
<evidence type="ECO:0000313" key="3">
    <source>
        <dbReference type="Proteomes" id="UP000299102"/>
    </source>
</evidence>
<keyword evidence="3" id="KW-1185">Reference proteome</keyword>
<organism evidence="2 3">
    <name type="scientific">Eumeta variegata</name>
    <name type="common">Bagworm moth</name>
    <name type="synonym">Eumeta japonica</name>
    <dbReference type="NCBI Taxonomy" id="151549"/>
    <lineage>
        <taxon>Eukaryota</taxon>
        <taxon>Metazoa</taxon>
        <taxon>Ecdysozoa</taxon>
        <taxon>Arthropoda</taxon>
        <taxon>Hexapoda</taxon>
        <taxon>Insecta</taxon>
        <taxon>Pterygota</taxon>
        <taxon>Neoptera</taxon>
        <taxon>Endopterygota</taxon>
        <taxon>Lepidoptera</taxon>
        <taxon>Glossata</taxon>
        <taxon>Ditrysia</taxon>
        <taxon>Tineoidea</taxon>
        <taxon>Psychidae</taxon>
        <taxon>Oiketicinae</taxon>
        <taxon>Eumeta</taxon>
    </lineage>
</organism>
<protein>
    <submittedName>
        <fullName evidence="2">Uncharacterized protein</fullName>
    </submittedName>
</protein>